<dbReference type="EMBL" id="MK620305">
    <property type="protein sequence ID" value="QBR99485.1"/>
    <property type="molecule type" value="Genomic_DNA"/>
</dbReference>
<keyword evidence="4" id="KW-1048">Host nucleus</keyword>
<keyword evidence="13" id="KW-1015">Disulfide bond</keyword>
<keyword evidence="6" id="KW-1040">Host Golgi apparatus</keyword>
<dbReference type="GO" id="GO:0005198">
    <property type="term" value="F:structural molecule activity"/>
    <property type="evidence" value="ECO:0007669"/>
    <property type="project" value="InterPro"/>
</dbReference>
<keyword evidence="2" id="KW-0597">Phosphoprotein</keyword>
<keyword evidence="8" id="KW-0426">Late protein</keyword>
<dbReference type="GO" id="GO:0075732">
    <property type="term" value="P:viral penetration into host nucleus"/>
    <property type="evidence" value="ECO:0007669"/>
    <property type="project" value="UniProtKB-KW"/>
</dbReference>
<dbReference type="Proteomes" id="UP001223656">
    <property type="component" value="Segment"/>
</dbReference>
<dbReference type="GO" id="GO:0075521">
    <property type="term" value="P:microtubule-dependent intracellular transport of viral material towards nucleus"/>
    <property type="evidence" value="ECO:0007669"/>
    <property type="project" value="UniProtKB-KW"/>
</dbReference>
<keyword evidence="3" id="KW-0167">Capsid protein</keyword>
<keyword evidence="9" id="KW-1177">Microtubular inwards viral transport</keyword>
<keyword evidence="15" id="KW-0812">Transmembrane</keyword>
<evidence type="ECO:0000256" key="10">
    <source>
        <dbReference type="ARBA" id="ARBA00023046"/>
    </source>
</evidence>
<evidence type="ECO:0000313" key="17">
    <source>
        <dbReference type="Proteomes" id="UP001223656"/>
    </source>
</evidence>
<keyword evidence="12" id="KW-0238">DNA-binding</keyword>
<dbReference type="GO" id="GO:0019028">
    <property type="term" value="C:viral capsid"/>
    <property type="evidence" value="ECO:0007669"/>
    <property type="project" value="UniProtKB-KW"/>
</dbReference>
<evidence type="ECO:0000256" key="15">
    <source>
        <dbReference type="SAM" id="Phobius"/>
    </source>
</evidence>
<keyword evidence="1" id="KW-1163">Viral penetration into host nucleus</keyword>
<evidence type="ECO:0000256" key="8">
    <source>
        <dbReference type="ARBA" id="ARBA00022921"/>
    </source>
</evidence>
<evidence type="ECO:0000256" key="6">
    <source>
        <dbReference type="ARBA" id="ARBA00022812"/>
    </source>
</evidence>
<dbReference type="GO" id="GO:0043657">
    <property type="term" value="C:host cell"/>
    <property type="evidence" value="ECO:0007669"/>
    <property type="project" value="GOC"/>
</dbReference>
<keyword evidence="5" id="KW-0945">Host-virus interaction</keyword>
<evidence type="ECO:0000256" key="4">
    <source>
        <dbReference type="ARBA" id="ARBA00022562"/>
    </source>
</evidence>
<accession>A0AAE5YMU6</accession>
<dbReference type="GO" id="GO:0046718">
    <property type="term" value="P:symbiont entry into host cell"/>
    <property type="evidence" value="ECO:0007669"/>
    <property type="project" value="UniProtKB-KW"/>
</dbReference>
<organism evidence="16 17">
    <name type="scientific">Kittiwake papillomavirus 2</name>
    <dbReference type="NCBI Taxonomy" id="2562551"/>
    <lineage>
        <taxon>Viruses</taxon>
        <taxon>Monodnaviria</taxon>
        <taxon>Shotokuvirae</taxon>
        <taxon>Cossaviricota</taxon>
        <taxon>Papovaviricetes</taxon>
        <taxon>Zurhausenvirales</taxon>
        <taxon>Papillomaviridae</taxon>
    </lineage>
</organism>
<reference evidence="16" key="1">
    <citation type="journal article" date="2019" name="Front. Microbiol.">
        <title>New Insight Into Avian Papillomavirus Ecology and Evolution From Characterization of Novel Wild Bird Papillomaviruses.</title>
        <authorList>
            <person name="Canuti M."/>
            <person name="Munro H.J."/>
            <person name="Robertson G.J."/>
            <person name="Kroyer A."/>
            <person name="Roul S."/>
            <person name="Ojkic D."/>
            <person name="Whitney H."/>
            <person name="Lang A.S."/>
        </authorList>
    </citation>
    <scope>NUCLEOTIDE SEQUENCE</scope>
    <source>
        <strain evidence="16">NL15_K927</strain>
    </source>
</reference>
<keyword evidence="7" id="KW-0946">Virion</keyword>
<gene>
    <name evidence="16" type="primary">L2</name>
</gene>
<protein>
    <submittedName>
        <fullName evidence="16">L2</fullName>
    </submittedName>
</protein>
<evidence type="ECO:0000256" key="7">
    <source>
        <dbReference type="ARBA" id="ARBA00022844"/>
    </source>
</evidence>
<keyword evidence="15" id="KW-0472">Membrane</keyword>
<dbReference type="Pfam" id="PF00513">
    <property type="entry name" value="Late_protein_L2"/>
    <property type="match status" value="1"/>
</dbReference>
<evidence type="ECO:0000256" key="12">
    <source>
        <dbReference type="ARBA" id="ARBA00023125"/>
    </source>
</evidence>
<evidence type="ECO:0000256" key="14">
    <source>
        <dbReference type="ARBA" id="ARBA00023296"/>
    </source>
</evidence>
<dbReference type="InterPro" id="IPR000784">
    <property type="entry name" value="Late_L2"/>
</dbReference>
<sequence>MGRPRFLIRLPSQTPVWVHGPIRYMHRLHTVSAVSTLSKAGGRRRRAAGDDLWRNCQYGDCKEDIRNKYTQNTLADRLLKWLGSALYLGGLTIGTGSSAATAGETVVSAAAGGAGSGVSVPWPELYGGPGRPGSFIPVERPFTLPGSDLPVQVDTAAPVRPSVPDPAPNTFVNPAFEADIVSISSGDNVVITDVTPAPPLPDAPDLADLEIPEGRRTRGDTFVTQDELAQLSRTEDMLTAEVPESANPFVPPRTSDPSPRGPFVSIELQPYSTEPPPVEPYASTSFGGDADWAFDDADVPYHSTPLPGRGGPGATVEFANPAYVPDYVDAEYQRVLSEESAALFGPPGHADAAATLGTPVLRARGPRISISRLLRRPGMLLRSGRRVPFTVRLLGDMSPVTLPGEPDSVQLRAFTPTGFGDAFAGDLGIAEHSLSHADTLPWDGNPIDITDVVQGFEEVPLDDPELFPEMEVMEDDAPEGYPVAGPARSNGSVSFWAPGTTHTGHPVSGGVRVYGPDIDVLPPPDRPGVIVSFYGYGTVWDPSLYWLFFRKRKRLHRLFYR</sequence>
<keyword evidence="14" id="KW-1160">Virus entry into host cell</keyword>
<name>A0AAE5YMU6_9PAPI</name>
<evidence type="ECO:0000256" key="2">
    <source>
        <dbReference type="ARBA" id="ARBA00022553"/>
    </source>
</evidence>
<evidence type="ECO:0000256" key="11">
    <source>
        <dbReference type="ARBA" id="ARBA00023120"/>
    </source>
</evidence>
<evidence type="ECO:0000256" key="5">
    <source>
        <dbReference type="ARBA" id="ARBA00022581"/>
    </source>
</evidence>
<evidence type="ECO:0000256" key="13">
    <source>
        <dbReference type="ARBA" id="ARBA00023157"/>
    </source>
</evidence>
<dbReference type="GO" id="GO:0003677">
    <property type="term" value="F:DNA binding"/>
    <property type="evidence" value="ECO:0007669"/>
    <property type="project" value="UniProtKB-KW"/>
</dbReference>
<keyword evidence="15" id="KW-1133">Transmembrane helix</keyword>
<evidence type="ECO:0000256" key="1">
    <source>
        <dbReference type="ARBA" id="ARBA00022524"/>
    </source>
</evidence>
<evidence type="ECO:0000313" key="16">
    <source>
        <dbReference type="EMBL" id="QBR99485.1"/>
    </source>
</evidence>
<evidence type="ECO:0000256" key="3">
    <source>
        <dbReference type="ARBA" id="ARBA00022561"/>
    </source>
</evidence>
<proteinExistence type="predicted"/>
<keyword evidence="10" id="KW-1039">Host endosome</keyword>
<evidence type="ECO:0000256" key="9">
    <source>
        <dbReference type="ARBA" id="ARBA00022952"/>
    </source>
</evidence>
<feature type="transmembrane region" description="Helical" evidence="15">
    <location>
        <begin position="529"/>
        <end position="549"/>
    </location>
</feature>
<keyword evidence="11" id="KW-1176">Cytoplasmic inwards viral transport</keyword>